<evidence type="ECO:0000313" key="2">
    <source>
        <dbReference type="EMBL" id="KAL3832619.1"/>
    </source>
</evidence>
<comment type="caution">
    <text evidence="2">The sequence shown here is derived from an EMBL/GenBank/DDBJ whole genome shotgun (WGS) entry which is preliminary data.</text>
</comment>
<gene>
    <name evidence="2" type="ORF">ACJMK2_024249</name>
</gene>
<dbReference type="EMBL" id="JBJQND010000019">
    <property type="protein sequence ID" value="KAL3832619.1"/>
    <property type="molecule type" value="Genomic_DNA"/>
</dbReference>
<feature type="signal peptide" evidence="1">
    <location>
        <begin position="1"/>
        <end position="21"/>
    </location>
</feature>
<dbReference type="Proteomes" id="UP001634394">
    <property type="component" value="Unassembled WGS sequence"/>
</dbReference>
<sequence length="614" mass="69709">MIPQRCALFFIFLYRITSIQASLYVIEAENARYFEGKQAIPRSEASGNATIKLFSGQNVSFDFCLMTQTDVAVEVVWYSNDSATVLVTVSIDHIKLPKLVKEPLKKDGQDWIDFKSNEPLGSIVYLLSGRHRLNLYVDKANDNGVELDKIVLIMHTDQDENTLDCTVFCFDDILYDQAFAHSGIGLYTSKGKLVQKSKITSCAEDKNINIPIFHENVRKFVISANLPRYTTFSNRRTPNWTNCKLLQPSWLFRNLNLSQTQMVQQTSGNALLSVTALPINSQSNLTTYELIVEFSLDGPSHGLIDSEIGSAISIKLTGIQQTVEISMQYFGRLSRWSEPTNMTVDSNTTWKTWNVPDFAWKEGNGNSIKLIITAFREESLQIKDLSNNRRSMAMDQTTIVYQDGITILEVVDVDGWWRMNETMTLKTTHNGKIFQGVDYFRIYRKTPWSKPGFCQVFIMYQDGNMRLLPITPNGLDWIPFGSSILMGQSDPTSIIPFAALLHVDVDPKELAIRLTYRDGSIWSLNLHTTIQETIVIVSDVVFTRSLSTYPFISFRSTWVADGNADVDHVSVDGKKPFHIISGWETLRGNSYAFYRTCISKHNTLSPDIRVRILD</sequence>
<keyword evidence="1" id="KW-0732">Signal</keyword>
<keyword evidence="3" id="KW-1185">Reference proteome</keyword>
<proteinExistence type="predicted"/>
<evidence type="ECO:0000313" key="3">
    <source>
        <dbReference type="Proteomes" id="UP001634394"/>
    </source>
</evidence>
<name>A0ABD3T6T3_SINWO</name>
<dbReference type="AlphaFoldDB" id="A0ABD3T6T3"/>
<accession>A0ABD3T6T3</accession>
<reference evidence="2 3" key="1">
    <citation type="submission" date="2024-11" db="EMBL/GenBank/DDBJ databases">
        <title>Chromosome-level genome assembly of the freshwater bivalve Anodonta woodiana.</title>
        <authorList>
            <person name="Chen X."/>
        </authorList>
    </citation>
    <scope>NUCLEOTIDE SEQUENCE [LARGE SCALE GENOMIC DNA]</scope>
    <source>
        <strain evidence="2">MN2024</strain>
        <tissue evidence="2">Gills</tissue>
    </source>
</reference>
<organism evidence="2 3">
    <name type="scientific">Sinanodonta woodiana</name>
    <name type="common">Chinese pond mussel</name>
    <name type="synonym">Anodonta woodiana</name>
    <dbReference type="NCBI Taxonomy" id="1069815"/>
    <lineage>
        <taxon>Eukaryota</taxon>
        <taxon>Metazoa</taxon>
        <taxon>Spiralia</taxon>
        <taxon>Lophotrochozoa</taxon>
        <taxon>Mollusca</taxon>
        <taxon>Bivalvia</taxon>
        <taxon>Autobranchia</taxon>
        <taxon>Heteroconchia</taxon>
        <taxon>Palaeoheterodonta</taxon>
        <taxon>Unionida</taxon>
        <taxon>Unionoidea</taxon>
        <taxon>Unionidae</taxon>
        <taxon>Unioninae</taxon>
        <taxon>Sinanodonta</taxon>
    </lineage>
</organism>
<feature type="chain" id="PRO_5044829648" evidence="1">
    <location>
        <begin position="22"/>
        <end position="614"/>
    </location>
</feature>
<evidence type="ECO:0000256" key="1">
    <source>
        <dbReference type="SAM" id="SignalP"/>
    </source>
</evidence>
<protein>
    <submittedName>
        <fullName evidence="2">Uncharacterized protein</fullName>
    </submittedName>
</protein>
<dbReference type="Gene3D" id="2.60.120.260">
    <property type="entry name" value="Galactose-binding domain-like"/>
    <property type="match status" value="1"/>
</dbReference>